<evidence type="ECO:0000256" key="1">
    <source>
        <dbReference type="SAM" id="MobiDB-lite"/>
    </source>
</evidence>
<dbReference type="AlphaFoldDB" id="A0A8X6LKA1"/>
<keyword evidence="3" id="KW-1185">Reference proteome</keyword>
<proteinExistence type="predicted"/>
<reference evidence="2" key="1">
    <citation type="submission" date="2020-07" db="EMBL/GenBank/DDBJ databases">
        <title>Multicomponent nature underlies the extraordinary mechanical properties of spider dragline silk.</title>
        <authorList>
            <person name="Kono N."/>
            <person name="Nakamura H."/>
            <person name="Mori M."/>
            <person name="Yoshida Y."/>
            <person name="Ohtoshi R."/>
            <person name="Malay A.D."/>
            <person name="Moran D.A.P."/>
            <person name="Tomita M."/>
            <person name="Numata K."/>
            <person name="Arakawa K."/>
        </authorList>
    </citation>
    <scope>NUCLEOTIDE SEQUENCE</scope>
</reference>
<evidence type="ECO:0000313" key="2">
    <source>
        <dbReference type="EMBL" id="GFR11427.1"/>
    </source>
</evidence>
<accession>A0A8X6LKA1</accession>
<sequence>MGVGPDGPIGTASCLHARRPSPSPRDARLGCEFLLFVSERHRPRMEKNVEVRTMKHNRLKTSIKRTTTS</sequence>
<organism evidence="2 3">
    <name type="scientific">Trichonephila clavata</name>
    <name type="common">Joro spider</name>
    <name type="synonym">Nephila clavata</name>
    <dbReference type="NCBI Taxonomy" id="2740835"/>
    <lineage>
        <taxon>Eukaryota</taxon>
        <taxon>Metazoa</taxon>
        <taxon>Ecdysozoa</taxon>
        <taxon>Arthropoda</taxon>
        <taxon>Chelicerata</taxon>
        <taxon>Arachnida</taxon>
        <taxon>Araneae</taxon>
        <taxon>Araneomorphae</taxon>
        <taxon>Entelegynae</taxon>
        <taxon>Araneoidea</taxon>
        <taxon>Nephilidae</taxon>
        <taxon>Trichonephila</taxon>
    </lineage>
</organism>
<feature type="region of interest" description="Disordered" evidence="1">
    <location>
        <begin position="1"/>
        <end position="26"/>
    </location>
</feature>
<dbReference type="EMBL" id="BMAO01026662">
    <property type="protein sequence ID" value="GFR11427.1"/>
    <property type="molecule type" value="Genomic_DNA"/>
</dbReference>
<gene>
    <name evidence="2" type="ORF">TNCT_201901</name>
</gene>
<evidence type="ECO:0000313" key="3">
    <source>
        <dbReference type="Proteomes" id="UP000887116"/>
    </source>
</evidence>
<comment type="caution">
    <text evidence="2">The sequence shown here is derived from an EMBL/GenBank/DDBJ whole genome shotgun (WGS) entry which is preliminary data.</text>
</comment>
<protein>
    <submittedName>
        <fullName evidence="2">Uncharacterized protein</fullName>
    </submittedName>
</protein>
<name>A0A8X6LKA1_TRICU</name>
<dbReference type="Proteomes" id="UP000887116">
    <property type="component" value="Unassembled WGS sequence"/>
</dbReference>